<reference evidence="1" key="1">
    <citation type="submission" date="2018-02" db="EMBL/GenBank/DDBJ databases">
        <title>Rhizophora mucronata_Transcriptome.</title>
        <authorList>
            <person name="Meera S.P."/>
            <person name="Sreeshan A."/>
            <person name="Augustine A."/>
        </authorList>
    </citation>
    <scope>NUCLEOTIDE SEQUENCE</scope>
    <source>
        <tissue evidence="1">Leaf</tissue>
    </source>
</reference>
<dbReference type="AlphaFoldDB" id="A0A2P2Q7Z9"/>
<accession>A0A2P2Q7Z9</accession>
<name>A0A2P2Q7Z9_RHIMU</name>
<evidence type="ECO:0000313" key="1">
    <source>
        <dbReference type="EMBL" id="MBX63111.1"/>
    </source>
</evidence>
<sequence>MKKSKGGSLLPTKYLGEVLLSKGAYQMELNGAPKMRGFQLQEIS</sequence>
<protein>
    <submittedName>
        <fullName evidence="1">Uncharacterized protein</fullName>
    </submittedName>
</protein>
<dbReference type="EMBL" id="GGEC01082627">
    <property type="protein sequence ID" value="MBX63111.1"/>
    <property type="molecule type" value="Transcribed_RNA"/>
</dbReference>
<organism evidence="1">
    <name type="scientific">Rhizophora mucronata</name>
    <name type="common">Asiatic mangrove</name>
    <dbReference type="NCBI Taxonomy" id="61149"/>
    <lineage>
        <taxon>Eukaryota</taxon>
        <taxon>Viridiplantae</taxon>
        <taxon>Streptophyta</taxon>
        <taxon>Embryophyta</taxon>
        <taxon>Tracheophyta</taxon>
        <taxon>Spermatophyta</taxon>
        <taxon>Magnoliopsida</taxon>
        <taxon>eudicotyledons</taxon>
        <taxon>Gunneridae</taxon>
        <taxon>Pentapetalae</taxon>
        <taxon>rosids</taxon>
        <taxon>fabids</taxon>
        <taxon>Malpighiales</taxon>
        <taxon>Rhizophoraceae</taxon>
        <taxon>Rhizophora</taxon>
    </lineage>
</organism>
<proteinExistence type="predicted"/>